<proteinExistence type="predicted"/>
<evidence type="ECO:0000313" key="1">
    <source>
        <dbReference type="EMBL" id="OCL30832.1"/>
    </source>
</evidence>
<comment type="caution">
    <text evidence="1">The sequence shown here is derived from an EMBL/GenBank/DDBJ whole genome shotgun (WGS) entry which is preliminary data.</text>
</comment>
<dbReference type="Proteomes" id="UP000093501">
    <property type="component" value="Unassembled WGS sequence"/>
</dbReference>
<dbReference type="EMBL" id="MBQD01000027">
    <property type="protein sequence ID" value="OCL30832.1"/>
    <property type="molecule type" value="Genomic_DNA"/>
</dbReference>
<sequence>MAFTVAAVAPGSPVAPASFAEVAADGGAVRASLEADGTPFAEVAPDGGAVRASLEADAAGVDLPRPIH</sequence>
<gene>
    <name evidence="1" type="ORF">BCR15_10150</name>
</gene>
<accession>A0A1C0AGK6</accession>
<reference evidence="2" key="1">
    <citation type="submission" date="2016-07" db="EMBL/GenBank/DDBJ databases">
        <authorList>
            <person name="Florea S."/>
            <person name="Webb J.S."/>
            <person name="Jaromczyk J."/>
            <person name="Schardl C.L."/>
        </authorList>
    </citation>
    <scope>NUCLEOTIDE SEQUENCE [LARGE SCALE GENOMIC DNA]</scope>
    <source>
        <strain evidence="2">IPBSL-7</strain>
    </source>
</reference>
<protein>
    <submittedName>
        <fullName evidence="1">Uncharacterized protein</fullName>
    </submittedName>
</protein>
<dbReference type="AlphaFoldDB" id="A0A1C0AGK6"/>
<name>A0A1C0AGK6_9ACTN</name>
<organism evidence="1 2">
    <name type="scientific">Tessaracoccus lapidicaptus</name>
    <dbReference type="NCBI Taxonomy" id="1427523"/>
    <lineage>
        <taxon>Bacteria</taxon>
        <taxon>Bacillati</taxon>
        <taxon>Actinomycetota</taxon>
        <taxon>Actinomycetes</taxon>
        <taxon>Propionibacteriales</taxon>
        <taxon>Propionibacteriaceae</taxon>
        <taxon>Tessaracoccus</taxon>
    </lineage>
</organism>
<evidence type="ECO:0000313" key="2">
    <source>
        <dbReference type="Proteomes" id="UP000093501"/>
    </source>
</evidence>
<dbReference type="RefSeq" id="WP_068752756.1">
    <property type="nucleotide sequence ID" value="NZ_LR214441.1"/>
</dbReference>
<keyword evidence="2" id="KW-1185">Reference proteome</keyword>